<dbReference type="InterPro" id="IPR036390">
    <property type="entry name" value="WH_DNA-bd_sf"/>
</dbReference>
<sequence length="238" mass="25612">MVRIESRQTLSERVAGQLRTRISEGEFPVGSLLPSENALAEDMGVSRNCVREALRALVHSGLLGARAGYGTFVVSTSDVAPTLARHVGEHSPETPEDVAEVRAILEREGARLAADRATGEQVAQLQAALAPRQEATSLSEYARADIEFHRLLMEASGNSLLAELYRGIRGNEQALLDFVDPAVDVADRDSRLVEIDDGHRAVVAAVAAHDPQGAAEAADRTVALVRRYAAQLRGEEVE</sequence>
<dbReference type="Pfam" id="PF07729">
    <property type="entry name" value="FCD"/>
    <property type="match status" value="1"/>
</dbReference>
<evidence type="ECO:0000313" key="6">
    <source>
        <dbReference type="Proteomes" id="UP001139207"/>
    </source>
</evidence>
<evidence type="ECO:0000313" key="5">
    <source>
        <dbReference type="EMBL" id="MCJ7857394.1"/>
    </source>
</evidence>
<name>A0A9X1WE90_9CORY</name>
<dbReference type="CDD" id="cd07377">
    <property type="entry name" value="WHTH_GntR"/>
    <property type="match status" value="1"/>
</dbReference>
<keyword evidence="3" id="KW-0804">Transcription</keyword>
<dbReference type="Pfam" id="PF00392">
    <property type="entry name" value="GntR"/>
    <property type="match status" value="1"/>
</dbReference>
<dbReference type="Gene3D" id="1.10.10.10">
    <property type="entry name" value="Winged helix-like DNA-binding domain superfamily/Winged helix DNA-binding domain"/>
    <property type="match status" value="1"/>
</dbReference>
<dbReference type="PANTHER" id="PTHR43537">
    <property type="entry name" value="TRANSCRIPTIONAL REGULATOR, GNTR FAMILY"/>
    <property type="match status" value="1"/>
</dbReference>
<dbReference type="InterPro" id="IPR008920">
    <property type="entry name" value="TF_FadR/GntR_C"/>
</dbReference>
<dbReference type="InterPro" id="IPR036388">
    <property type="entry name" value="WH-like_DNA-bd_sf"/>
</dbReference>
<dbReference type="SUPFAM" id="SSF48008">
    <property type="entry name" value="GntR ligand-binding domain-like"/>
    <property type="match status" value="1"/>
</dbReference>
<dbReference type="GO" id="GO:0003677">
    <property type="term" value="F:DNA binding"/>
    <property type="evidence" value="ECO:0007669"/>
    <property type="project" value="UniProtKB-KW"/>
</dbReference>
<proteinExistence type="predicted"/>
<reference evidence="5" key="1">
    <citation type="submission" date="2022-04" db="EMBL/GenBank/DDBJ databases">
        <title>Corynebacterium kalidii LD5P10.</title>
        <authorList>
            <person name="Sun J.Q."/>
        </authorList>
    </citation>
    <scope>NUCLEOTIDE SEQUENCE</scope>
    <source>
        <strain evidence="5">LD5P10</strain>
    </source>
</reference>
<protein>
    <submittedName>
        <fullName evidence="5">FCD domain-containing protein</fullName>
    </submittedName>
</protein>
<dbReference type="InterPro" id="IPR011711">
    <property type="entry name" value="GntR_C"/>
</dbReference>
<feature type="domain" description="HTH gntR-type" evidence="4">
    <location>
        <begin position="8"/>
        <end position="76"/>
    </location>
</feature>
<dbReference type="PRINTS" id="PR00035">
    <property type="entry name" value="HTHGNTR"/>
</dbReference>
<keyword evidence="1" id="KW-0805">Transcription regulation</keyword>
<dbReference type="PANTHER" id="PTHR43537:SF44">
    <property type="entry name" value="GNTR FAMILY REGULATORY PROTEIN"/>
    <property type="match status" value="1"/>
</dbReference>
<dbReference type="SUPFAM" id="SSF46785">
    <property type="entry name" value="Winged helix' DNA-binding domain"/>
    <property type="match status" value="1"/>
</dbReference>
<dbReference type="PROSITE" id="PS50949">
    <property type="entry name" value="HTH_GNTR"/>
    <property type="match status" value="1"/>
</dbReference>
<keyword evidence="2" id="KW-0238">DNA-binding</keyword>
<dbReference type="EMBL" id="JALIEA010000007">
    <property type="protein sequence ID" value="MCJ7857394.1"/>
    <property type="molecule type" value="Genomic_DNA"/>
</dbReference>
<gene>
    <name evidence="5" type="ORF">MUN33_01500</name>
</gene>
<evidence type="ECO:0000256" key="2">
    <source>
        <dbReference type="ARBA" id="ARBA00023125"/>
    </source>
</evidence>
<evidence type="ECO:0000256" key="1">
    <source>
        <dbReference type="ARBA" id="ARBA00023015"/>
    </source>
</evidence>
<dbReference type="SMART" id="SM00345">
    <property type="entry name" value="HTH_GNTR"/>
    <property type="match status" value="1"/>
</dbReference>
<organism evidence="5 6">
    <name type="scientific">Corynebacterium kalidii</name>
    <dbReference type="NCBI Taxonomy" id="2931982"/>
    <lineage>
        <taxon>Bacteria</taxon>
        <taxon>Bacillati</taxon>
        <taxon>Actinomycetota</taxon>
        <taxon>Actinomycetes</taxon>
        <taxon>Mycobacteriales</taxon>
        <taxon>Corynebacteriaceae</taxon>
        <taxon>Corynebacterium</taxon>
    </lineage>
</organism>
<dbReference type="SMART" id="SM00895">
    <property type="entry name" value="FCD"/>
    <property type="match status" value="1"/>
</dbReference>
<accession>A0A9X1WE90</accession>
<comment type="caution">
    <text evidence="5">The sequence shown here is derived from an EMBL/GenBank/DDBJ whole genome shotgun (WGS) entry which is preliminary data.</text>
</comment>
<evidence type="ECO:0000259" key="4">
    <source>
        <dbReference type="PROSITE" id="PS50949"/>
    </source>
</evidence>
<keyword evidence="6" id="KW-1185">Reference proteome</keyword>
<dbReference type="Gene3D" id="1.20.120.530">
    <property type="entry name" value="GntR ligand-binding domain-like"/>
    <property type="match status" value="1"/>
</dbReference>
<dbReference type="AlphaFoldDB" id="A0A9X1WE90"/>
<dbReference type="RefSeq" id="WP_244803144.1">
    <property type="nucleotide sequence ID" value="NZ_JALIEA010000007.1"/>
</dbReference>
<dbReference type="InterPro" id="IPR000524">
    <property type="entry name" value="Tscrpt_reg_HTH_GntR"/>
</dbReference>
<evidence type="ECO:0000256" key="3">
    <source>
        <dbReference type="ARBA" id="ARBA00023163"/>
    </source>
</evidence>
<dbReference type="Proteomes" id="UP001139207">
    <property type="component" value="Unassembled WGS sequence"/>
</dbReference>
<dbReference type="GO" id="GO:0003700">
    <property type="term" value="F:DNA-binding transcription factor activity"/>
    <property type="evidence" value="ECO:0007669"/>
    <property type="project" value="InterPro"/>
</dbReference>